<reference evidence="6 7" key="1">
    <citation type="submission" date="2020-12" db="EMBL/GenBank/DDBJ databases">
        <title>HMF7856_wgs.fasta genome submission.</title>
        <authorList>
            <person name="Kang H."/>
            <person name="Kim H."/>
            <person name="Joh K."/>
        </authorList>
    </citation>
    <scope>NUCLEOTIDE SEQUENCE [LARGE SCALE GENOMIC DNA]</scope>
    <source>
        <strain evidence="6 7">HMF7856</strain>
    </source>
</reference>
<dbReference type="EMBL" id="CP066775">
    <property type="protein sequence ID" value="QQL50843.1"/>
    <property type="molecule type" value="Genomic_DNA"/>
</dbReference>
<evidence type="ECO:0000256" key="4">
    <source>
        <dbReference type="ARBA" id="ARBA00022989"/>
    </source>
</evidence>
<dbReference type="PANTHER" id="PTHR30250:SF11">
    <property type="entry name" value="O-ANTIGEN TRANSPORTER-RELATED"/>
    <property type="match status" value="1"/>
</dbReference>
<protein>
    <submittedName>
        <fullName evidence="6">Oligosaccharide flippase family protein</fullName>
    </submittedName>
</protein>
<dbReference type="Pfam" id="PF01943">
    <property type="entry name" value="Polysacc_synt"/>
    <property type="match status" value="1"/>
</dbReference>
<keyword evidence="3" id="KW-0812">Transmembrane</keyword>
<keyword evidence="2" id="KW-1003">Cell membrane</keyword>
<proteinExistence type="predicted"/>
<evidence type="ECO:0000313" key="7">
    <source>
        <dbReference type="Proteomes" id="UP000429232"/>
    </source>
</evidence>
<gene>
    <name evidence="6" type="ORF">GO620_005125</name>
</gene>
<evidence type="ECO:0000313" key="6">
    <source>
        <dbReference type="EMBL" id="QQL50843.1"/>
    </source>
</evidence>
<dbReference type="PANTHER" id="PTHR30250">
    <property type="entry name" value="PST FAMILY PREDICTED COLANIC ACID TRANSPORTER"/>
    <property type="match status" value="1"/>
</dbReference>
<dbReference type="Proteomes" id="UP000429232">
    <property type="component" value="Chromosome"/>
</dbReference>
<sequence length="426" mass="48599">MVKKLIKSSLFKSAGIYGGTNIINAAIPFLMMPILTRALNPSDYGVVAMFSVLLSFTAPFIGVSANAAIGRQYFNKDQVDLKVYIVNCFLILFVSTFVVAVVFLVFAGPIAKLSEFPKTWIWYVILTSFCTFISSITTTLWQVQSKSIPYGVFQISNTFINVLFSLAFVLLLKWSWQGRILAQVFTSIIFAVISIYILYRNKWFKFEYNKQYFNNALQFGMPLIPHTLGAVIMTMSDRVFITKMVGLNATGLYAVGYALGNIIGFVENSFNLAYIPWLYDKLNYVDYQFKRKIVKFTYLYFGIIISLALIMSFIAPYFLSFFVGEKFKGATIFVFWIAMSFAFSGMYKMVVNYIFYTQKTGYLAWITFSSAAVNLPLNYFLIKRYGAVGSAMATAFVSIFFFVLTWILSNKVYKMPWLLFKRVPVA</sequence>
<organism evidence="6 7">
    <name type="scientific">Mucilaginibacter ginkgonis</name>
    <dbReference type="NCBI Taxonomy" id="2682091"/>
    <lineage>
        <taxon>Bacteria</taxon>
        <taxon>Pseudomonadati</taxon>
        <taxon>Bacteroidota</taxon>
        <taxon>Sphingobacteriia</taxon>
        <taxon>Sphingobacteriales</taxon>
        <taxon>Sphingobacteriaceae</taxon>
        <taxon>Mucilaginibacter</taxon>
    </lineage>
</organism>
<comment type="subcellular location">
    <subcellularLocation>
        <location evidence="1">Cell membrane</location>
        <topology evidence="1">Multi-pass membrane protein</topology>
    </subcellularLocation>
</comment>
<accession>A0A6I4IP19</accession>
<dbReference type="InterPro" id="IPR050833">
    <property type="entry name" value="Poly_Biosynth_Transport"/>
</dbReference>
<dbReference type="InterPro" id="IPR002797">
    <property type="entry name" value="Polysacc_synth"/>
</dbReference>
<dbReference type="AlphaFoldDB" id="A0A6I4IP19"/>
<dbReference type="GO" id="GO:0005886">
    <property type="term" value="C:plasma membrane"/>
    <property type="evidence" value="ECO:0007669"/>
    <property type="project" value="UniProtKB-SubCell"/>
</dbReference>
<dbReference type="RefSeq" id="WP_157526658.1">
    <property type="nucleotide sequence ID" value="NZ_CP066775.1"/>
</dbReference>
<dbReference type="KEGG" id="mgik:GO620_005125"/>
<keyword evidence="7" id="KW-1185">Reference proteome</keyword>
<name>A0A6I4IP19_9SPHI</name>
<keyword evidence="5" id="KW-0472">Membrane</keyword>
<keyword evidence="4" id="KW-1133">Transmembrane helix</keyword>
<evidence type="ECO:0000256" key="5">
    <source>
        <dbReference type="ARBA" id="ARBA00023136"/>
    </source>
</evidence>
<evidence type="ECO:0000256" key="3">
    <source>
        <dbReference type="ARBA" id="ARBA00022692"/>
    </source>
</evidence>
<evidence type="ECO:0000256" key="1">
    <source>
        <dbReference type="ARBA" id="ARBA00004651"/>
    </source>
</evidence>
<evidence type="ECO:0000256" key="2">
    <source>
        <dbReference type="ARBA" id="ARBA00022475"/>
    </source>
</evidence>